<protein>
    <submittedName>
        <fullName evidence="2">1242_t:CDS:1</fullName>
    </submittedName>
</protein>
<gene>
    <name evidence="2" type="ORF">DEBURN_LOCUS6691</name>
</gene>
<dbReference type="OrthoDB" id="2385084at2759"/>
<comment type="caution">
    <text evidence="2">The sequence shown here is derived from an EMBL/GenBank/DDBJ whole genome shotgun (WGS) entry which is preliminary data.</text>
</comment>
<evidence type="ECO:0000256" key="1">
    <source>
        <dbReference type="SAM" id="MobiDB-lite"/>
    </source>
</evidence>
<proteinExistence type="predicted"/>
<organism evidence="2 3">
    <name type="scientific">Diversispora eburnea</name>
    <dbReference type="NCBI Taxonomy" id="1213867"/>
    <lineage>
        <taxon>Eukaryota</taxon>
        <taxon>Fungi</taxon>
        <taxon>Fungi incertae sedis</taxon>
        <taxon>Mucoromycota</taxon>
        <taxon>Glomeromycotina</taxon>
        <taxon>Glomeromycetes</taxon>
        <taxon>Diversisporales</taxon>
        <taxon>Diversisporaceae</taxon>
        <taxon>Diversispora</taxon>
    </lineage>
</organism>
<feature type="region of interest" description="Disordered" evidence="1">
    <location>
        <begin position="147"/>
        <end position="181"/>
    </location>
</feature>
<dbReference type="AlphaFoldDB" id="A0A9N9FK68"/>
<dbReference type="Gene3D" id="3.10.20.90">
    <property type="entry name" value="Phosphatidylinositol 3-kinase Catalytic Subunit, Chain A, domain 1"/>
    <property type="match status" value="1"/>
</dbReference>
<dbReference type="SUPFAM" id="SSF54277">
    <property type="entry name" value="CAD &amp; PB1 domains"/>
    <property type="match status" value="1"/>
</dbReference>
<dbReference type="EMBL" id="CAJVPK010000717">
    <property type="protein sequence ID" value="CAG8542665.1"/>
    <property type="molecule type" value="Genomic_DNA"/>
</dbReference>
<evidence type="ECO:0000313" key="2">
    <source>
        <dbReference type="EMBL" id="CAG8542665.1"/>
    </source>
</evidence>
<dbReference type="Proteomes" id="UP000789706">
    <property type="component" value="Unassembled WGS sequence"/>
</dbReference>
<evidence type="ECO:0000313" key="3">
    <source>
        <dbReference type="Proteomes" id="UP000789706"/>
    </source>
</evidence>
<accession>A0A9N9FK68</accession>
<sequence>MEIAIPVDQLQKFQYTSERFLVLAFKENFVRIYNEFPHDNLDYRIQIPNDPSQGQLDEVNKIIFSFDDSVEDKTVHKLAREIKNWPNKSGLTPLNLLNGRNVQNLNFHSNNLTRENSNLSTMSLLDTDVGDELKDFKPLLQPSNVQKLPSQLSSISSSDQSDVRTFQNGETDGMSEFSDVTPPDNDELIHVTCSFLTRKYAMLIPHDRTLKDLINEIEQTRNTKISLNRLFYKNQVNDKIDIVDDDDWKIAKKEARISKINMITLLFA</sequence>
<reference evidence="2" key="1">
    <citation type="submission" date="2021-06" db="EMBL/GenBank/DDBJ databases">
        <authorList>
            <person name="Kallberg Y."/>
            <person name="Tangrot J."/>
            <person name="Rosling A."/>
        </authorList>
    </citation>
    <scope>NUCLEOTIDE SEQUENCE</scope>
    <source>
        <strain evidence="2">AZ414A</strain>
    </source>
</reference>
<name>A0A9N9FK68_9GLOM</name>
<feature type="compositionally biased region" description="Low complexity" evidence="1">
    <location>
        <begin position="150"/>
        <end position="160"/>
    </location>
</feature>
<keyword evidence="3" id="KW-1185">Reference proteome</keyword>